<sequence length="208" mass="24759">MNYFLEKLPYMSYNLLLLLTVLVGYASCNTNEQQLKKDTIIYKIYNKTGSLDTDTLWVSQNDSVTFKAEEGMQRNPGQKAKWVTRYELRNPMDGAYYFIYNDKHQLILEGKYTASYVYEGMTIENGNFYNSKSYYYKDNGRLNSIHYQVDGRNFKTELFNRKKELTEVIYFNKKSGDKEKEEIYKNGKLKETRIYTGFERYHTVKQSE</sequence>
<keyword evidence="2" id="KW-1185">Reference proteome</keyword>
<dbReference type="AlphaFoldDB" id="A0A1T5GMN2"/>
<dbReference type="STRING" id="1513896.SAMN05660841_04202"/>
<evidence type="ECO:0000313" key="2">
    <source>
        <dbReference type="Proteomes" id="UP000190150"/>
    </source>
</evidence>
<dbReference type="RefSeq" id="WP_217699701.1">
    <property type="nucleotide sequence ID" value="NZ_FUZF01000028.1"/>
</dbReference>
<accession>A0A1T5GMN2</accession>
<dbReference type="EMBL" id="FUZF01000028">
    <property type="protein sequence ID" value="SKC09676.1"/>
    <property type="molecule type" value="Genomic_DNA"/>
</dbReference>
<protein>
    <recommendedName>
        <fullName evidence="3">MORN repeat variant</fullName>
    </recommendedName>
</protein>
<name>A0A1T5GMN2_9SPHI</name>
<dbReference type="Proteomes" id="UP000190150">
    <property type="component" value="Unassembled WGS sequence"/>
</dbReference>
<proteinExistence type="predicted"/>
<organism evidence="1 2">
    <name type="scientific">Sphingobacterium nematocida</name>
    <dbReference type="NCBI Taxonomy" id="1513896"/>
    <lineage>
        <taxon>Bacteria</taxon>
        <taxon>Pseudomonadati</taxon>
        <taxon>Bacteroidota</taxon>
        <taxon>Sphingobacteriia</taxon>
        <taxon>Sphingobacteriales</taxon>
        <taxon>Sphingobacteriaceae</taxon>
        <taxon>Sphingobacterium</taxon>
    </lineage>
</organism>
<gene>
    <name evidence="1" type="ORF">SAMN05660841_04202</name>
</gene>
<reference evidence="2" key="1">
    <citation type="submission" date="2017-02" db="EMBL/GenBank/DDBJ databases">
        <authorList>
            <person name="Varghese N."/>
            <person name="Submissions S."/>
        </authorList>
    </citation>
    <scope>NUCLEOTIDE SEQUENCE [LARGE SCALE GENOMIC DNA]</scope>
    <source>
        <strain evidence="2">DSM 24091</strain>
    </source>
</reference>
<evidence type="ECO:0000313" key="1">
    <source>
        <dbReference type="EMBL" id="SKC09676.1"/>
    </source>
</evidence>
<evidence type="ECO:0008006" key="3">
    <source>
        <dbReference type="Google" id="ProtNLM"/>
    </source>
</evidence>